<keyword evidence="3" id="KW-1185">Reference proteome</keyword>
<dbReference type="Proteomes" id="UP000826661">
    <property type="component" value="Chromosome II"/>
</dbReference>
<keyword evidence="2" id="KW-0378">Hydrolase</keyword>
<reference evidence="2 3" key="1">
    <citation type="journal article" date="2021" name="BMC Genomics">
        <title>Telomere-to-telomere genome assembly of asparaginase-producing Trichoderma simmonsii.</title>
        <authorList>
            <person name="Chung D."/>
            <person name="Kwon Y.M."/>
            <person name="Yang Y."/>
        </authorList>
    </citation>
    <scope>NUCLEOTIDE SEQUENCE [LARGE SCALE GENOMIC DNA]</scope>
    <source>
        <strain evidence="2 3">GH-Sj1</strain>
    </source>
</reference>
<evidence type="ECO:0000256" key="1">
    <source>
        <dbReference type="ARBA" id="ARBA00006247"/>
    </source>
</evidence>
<evidence type="ECO:0000313" key="2">
    <source>
        <dbReference type="EMBL" id="QYS95324.1"/>
    </source>
</evidence>
<proteinExistence type="inferred from homology"/>
<dbReference type="GO" id="GO:0016787">
    <property type="term" value="F:hydrolase activity"/>
    <property type="evidence" value="ECO:0007669"/>
    <property type="project" value="UniProtKB-KW"/>
</dbReference>
<dbReference type="AlphaFoldDB" id="A0A8G0PDL5"/>
<dbReference type="InterPro" id="IPR036264">
    <property type="entry name" value="Bact_exopeptidase_dim_dom"/>
</dbReference>
<sequence>MVDDGLYDKIPTPDIVMAQHLIPIHSGSVSLKSGPVLVSADTVCIRLFASKGHTANPQVTVDIISVASKIILRFQDLERVLSEDGYVSIFPEQIHAGQPGLPWVEHADIVLDVKAYDPNLRIKLLQGINDIVNEEATLSGAKKKPEITSSIRAPLTSNDQQLTEKVGAAFKEFFGVENVLEDVPSHPCEDFSILASAVKAPYLFWFLGRVDPGQLDRAHQTDRFLEEIPIEHSPVNAPLIHPTMETGMKALSIATLFFLGNYNGQLWESKGSST</sequence>
<accession>A0A8G0PDL5</accession>
<dbReference type="SUPFAM" id="SSF55031">
    <property type="entry name" value="Bacterial exopeptidase dimerisation domain"/>
    <property type="match status" value="1"/>
</dbReference>
<gene>
    <name evidence="2" type="ORF">H0G86_002617</name>
</gene>
<organism evidence="2 3">
    <name type="scientific">Trichoderma simmonsii</name>
    <dbReference type="NCBI Taxonomy" id="1491479"/>
    <lineage>
        <taxon>Eukaryota</taxon>
        <taxon>Fungi</taxon>
        <taxon>Dikarya</taxon>
        <taxon>Ascomycota</taxon>
        <taxon>Pezizomycotina</taxon>
        <taxon>Sordariomycetes</taxon>
        <taxon>Hypocreomycetidae</taxon>
        <taxon>Hypocreales</taxon>
        <taxon>Hypocreaceae</taxon>
        <taxon>Trichoderma</taxon>
    </lineage>
</organism>
<protein>
    <submittedName>
        <fullName evidence="2">Hippurate hydrolase</fullName>
    </submittedName>
</protein>
<dbReference type="Pfam" id="PF01546">
    <property type="entry name" value="Peptidase_M20"/>
    <property type="match status" value="1"/>
</dbReference>
<name>A0A8G0PDL5_9HYPO</name>
<dbReference type="Gene3D" id="3.30.70.360">
    <property type="match status" value="1"/>
</dbReference>
<dbReference type="InterPro" id="IPR017439">
    <property type="entry name" value="Amidohydrolase"/>
</dbReference>
<evidence type="ECO:0000313" key="3">
    <source>
        <dbReference type="Proteomes" id="UP000826661"/>
    </source>
</evidence>
<comment type="similarity">
    <text evidence="1">Belongs to the peptidase M20A family.</text>
</comment>
<dbReference type="SUPFAM" id="SSF53187">
    <property type="entry name" value="Zn-dependent exopeptidases"/>
    <property type="match status" value="1"/>
</dbReference>
<dbReference type="PANTHER" id="PTHR11014:SF63">
    <property type="entry name" value="METALLOPEPTIDASE, PUTATIVE (AFU_ORTHOLOGUE AFUA_6G09600)-RELATED"/>
    <property type="match status" value="1"/>
</dbReference>
<dbReference type="Gene3D" id="3.40.630.10">
    <property type="entry name" value="Zn peptidases"/>
    <property type="match status" value="1"/>
</dbReference>
<dbReference type="EMBL" id="CP075865">
    <property type="protein sequence ID" value="QYS95324.1"/>
    <property type="molecule type" value="Genomic_DNA"/>
</dbReference>
<dbReference type="InterPro" id="IPR002933">
    <property type="entry name" value="Peptidase_M20"/>
</dbReference>
<dbReference type="PANTHER" id="PTHR11014">
    <property type="entry name" value="PEPTIDASE M20 FAMILY MEMBER"/>
    <property type="match status" value="1"/>
</dbReference>